<evidence type="ECO:0000313" key="2">
    <source>
        <dbReference type="EMBL" id="MDR6207788.1"/>
    </source>
</evidence>
<feature type="region of interest" description="Disordered" evidence="1">
    <location>
        <begin position="95"/>
        <end position="161"/>
    </location>
</feature>
<dbReference type="AlphaFoldDB" id="A0ABD5CR31"/>
<comment type="caution">
    <text evidence="2">The sequence shown here is derived from an EMBL/GenBank/DDBJ whole genome shotgun (WGS) entry which is preliminary data.</text>
</comment>
<accession>A0ABD5CR31</accession>
<dbReference type="EMBL" id="JAVIZN010000002">
    <property type="protein sequence ID" value="MDR6207788.1"/>
    <property type="molecule type" value="Genomic_DNA"/>
</dbReference>
<feature type="compositionally biased region" description="Low complexity" evidence="1">
    <location>
        <begin position="133"/>
        <end position="144"/>
    </location>
</feature>
<protein>
    <submittedName>
        <fullName evidence="2">Uncharacterized protein</fullName>
    </submittedName>
</protein>
<proteinExistence type="predicted"/>
<dbReference type="Proteomes" id="UP001245184">
    <property type="component" value="Unassembled WGS sequence"/>
</dbReference>
<organism evidence="2 3">
    <name type="scientific">Paraburkholderia graminis</name>
    <dbReference type="NCBI Taxonomy" id="60548"/>
    <lineage>
        <taxon>Bacteria</taxon>
        <taxon>Pseudomonadati</taxon>
        <taxon>Pseudomonadota</taxon>
        <taxon>Betaproteobacteria</taxon>
        <taxon>Burkholderiales</taxon>
        <taxon>Burkholderiaceae</taxon>
        <taxon>Paraburkholderia</taxon>
    </lineage>
</organism>
<name>A0ABD5CR31_9BURK</name>
<sequence length="188" mass="19961">MNIARHMNLSYSRSVKAMRRQGKYHSVIEATAARKISNRKAAKLCSDKLIDRLPAQIPRKDGGLIPGELRIGRAKKAAGGRMLATGLTRDLASEAEQSRVGNCHNAGSPKSSHHAQWRAESGHSGRPPGDVLAAASAQISAQAARPRRPRHSDGSTPNVCARDSGTFAGVVWTPSVAPSGFRPAPGKC</sequence>
<gene>
    <name evidence="2" type="ORF">QF025_006508</name>
</gene>
<evidence type="ECO:0000313" key="3">
    <source>
        <dbReference type="Proteomes" id="UP001245184"/>
    </source>
</evidence>
<evidence type="ECO:0000256" key="1">
    <source>
        <dbReference type="SAM" id="MobiDB-lite"/>
    </source>
</evidence>
<reference evidence="2 3" key="1">
    <citation type="submission" date="2023-08" db="EMBL/GenBank/DDBJ databases">
        <title>Genome sequencing of plant associated microbes to promote plant fitness in Sorghum bicolor and Oryza sativa.</title>
        <authorList>
            <person name="Coleman-Derr D."/>
        </authorList>
    </citation>
    <scope>NUCLEOTIDE SEQUENCE [LARGE SCALE GENOMIC DNA]</scope>
    <source>
        <strain evidence="2 3">SLBN-33</strain>
    </source>
</reference>